<organism evidence="4 5">
    <name type="scientific">Nocardiopsis alborubida</name>
    <dbReference type="NCBI Taxonomy" id="146802"/>
    <lineage>
        <taxon>Bacteria</taxon>
        <taxon>Bacillati</taxon>
        <taxon>Actinomycetota</taxon>
        <taxon>Actinomycetes</taxon>
        <taxon>Streptosporangiales</taxon>
        <taxon>Nocardiopsidaceae</taxon>
        <taxon>Nocardiopsis</taxon>
    </lineage>
</organism>
<dbReference type="InterPro" id="IPR008978">
    <property type="entry name" value="HSP20-like_chaperone"/>
</dbReference>
<gene>
    <name evidence="4" type="ORF">HGB44_08865</name>
</gene>
<reference evidence="4 5" key="1">
    <citation type="submission" date="2020-04" db="EMBL/GenBank/DDBJ databases">
        <title>MicrobeNet Type strains.</title>
        <authorList>
            <person name="Nicholson A.C."/>
        </authorList>
    </citation>
    <scope>NUCLEOTIDE SEQUENCE [LARGE SCALE GENOMIC DNA]</scope>
    <source>
        <strain evidence="4 5">ATCC 23612</strain>
    </source>
</reference>
<evidence type="ECO:0000256" key="2">
    <source>
        <dbReference type="RuleBase" id="RU003616"/>
    </source>
</evidence>
<comment type="caution">
    <text evidence="4">The sequence shown here is derived from an EMBL/GenBank/DDBJ whole genome shotgun (WGS) entry which is preliminary data.</text>
</comment>
<dbReference type="Pfam" id="PF00011">
    <property type="entry name" value="HSP20"/>
    <property type="match status" value="1"/>
</dbReference>
<accession>A0A7X6RQ44</accession>
<evidence type="ECO:0000256" key="1">
    <source>
        <dbReference type="PROSITE-ProRule" id="PRU00285"/>
    </source>
</evidence>
<dbReference type="CDD" id="cd06464">
    <property type="entry name" value="ACD_sHsps-like"/>
    <property type="match status" value="1"/>
</dbReference>
<protein>
    <submittedName>
        <fullName evidence="4">Hsp20/alpha crystallin family protein</fullName>
    </submittedName>
</protein>
<dbReference type="Gene3D" id="2.60.40.790">
    <property type="match status" value="1"/>
</dbReference>
<evidence type="ECO:0000313" key="4">
    <source>
        <dbReference type="EMBL" id="NKY97781.1"/>
    </source>
</evidence>
<dbReference type="Proteomes" id="UP000553209">
    <property type="component" value="Unassembled WGS sequence"/>
</dbReference>
<dbReference type="PANTHER" id="PTHR11527">
    <property type="entry name" value="HEAT-SHOCK PROTEIN 20 FAMILY MEMBER"/>
    <property type="match status" value="1"/>
</dbReference>
<feature type="domain" description="SHSP" evidence="3">
    <location>
        <begin position="15"/>
        <end position="128"/>
    </location>
</feature>
<dbReference type="SUPFAM" id="SSF49764">
    <property type="entry name" value="HSP20-like chaperones"/>
    <property type="match status" value="1"/>
</dbReference>
<comment type="similarity">
    <text evidence="1 2">Belongs to the small heat shock protein (HSP20) family.</text>
</comment>
<dbReference type="RefSeq" id="WP_061081000.1">
    <property type="nucleotide sequence ID" value="NZ_JAAXPG010000007.1"/>
</dbReference>
<proteinExistence type="inferred from homology"/>
<dbReference type="EMBL" id="JAAXPG010000007">
    <property type="protein sequence ID" value="NKY97781.1"/>
    <property type="molecule type" value="Genomic_DNA"/>
</dbReference>
<dbReference type="InterPro" id="IPR002068">
    <property type="entry name" value="A-crystallin/Hsp20_dom"/>
</dbReference>
<dbReference type="AlphaFoldDB" id="A0A7X6RQ44"/>
<keyword evidence="5" id="KW-1185">Reference proteome</keyword>
<dbReference type="PROSITE" id="PS01031">
    <property type="entry name" value="SHSP"/>
    <property type="match status" value="1"/>
</dbReference>
<sequence length="129" mass="13720">MLLTRTIPFDVTASTAPAPLGAAMDAVRTQDALLVRIDLPGVPADDIDLQVEGSVLTVRAQRPERSEEGRVLVGERPTGALTRRLRLGQDLDTEHIEADHTDGVLTLRVPVAAKAQPRKILLGQGGATA</sequence>
<dbReference type="InterPro" id="IPR031107">
    <property type="entry name" value="Small_HSP"/>
</dbReference>
<evidence type="ECO:0000313" key="5">
    <source>
        <dbReference type="Proteomes" id="UP000553209"/>
    </source>
</evidence>
<name>A0A7X6RQ44_9ACTN</name>
<evidence type="ECO:0000259" key="3">
    <source>
        <dbReference type="PROSITE" id="PS01031"/>
    </source>
</evidence>